<dbReference type="EMBL" id="OZ037944">
    <property type="protein sequence ID" value="CAL1695636.1"/>
    <property type="molecule type" value="Genomic_DNA"/>
</dbReference>
<keyword evidence="2" id="KW-0689">Ribosomal protein</keyword>
<feature type="region of interest" description="Disordered" evidence="5">
    <location>
        <begin position="33"/>
        <end position="55"/>
    </location>
</feature>
<evidence type="ECO:0000313" key="7">
    <source>
        <dbReference type="Proteomes" id="UP001497453"/>
    </source>
</evidence>
<reference evidence="7" key="1">
    <citation type="submission" date="2024-04" db="EMBL/GenBank/DDBJ databases">
        <authorList>
            <person name="Shaw F."/>
            <person name="Minotto A."/>
        </authorList>
    </citation>
    <scope>NUCLEOTIDE SEQUENCE [LARGE SCALE GENOMIC DNA]</scope>
</reference>
<evidence type="ECO:0000256" key="5">
    <source>
        <dbReference type="SAM" id="MobiDB-lite"/>
    </source>
</evidence>
<keyword evidence="7" id="KW-1185">Reference proteome</keyword>
<dbReference type="Gene3D" id="3.40.1370.10">
    <property type="match status" value="1"/>
</dbReference>
<evidence type="ECO:0000256" key="3">
    <source>
        <dbReference type="ARBA" id="ARBA00023274"/>
    </source>
</evidence>
<keyword evidence="3" id="KW-0687">Ribonucleoprotein</keyword>
<dbReference type="NCBIfam" id="TIGR03953">
    <property type="entry name" value="rplD_bact"/>
    <property type="match status" value="1"/>
</dbReference>
<accession>A0ABP1CIX9</accession>
<dbReference type="HAMAP" id="MF_01328_B">
    <property type="entry name" value="Ribosomal_uL4_B"/>
    <property type="match status" value="1"/>
</dbReference>
<gene>
    <name evidence="6" type="ORF">GFSPODELE1_LOCUS833</name>
</gene>
<protein>
    <recommendedName>
        <fullName evidence="4">Large ribosomal subunit protein uL4m</fullName>
    </recommendedName>
</protein>
<evidence type="ECO:0000256" key="1">
    <source>
        <dbReference type="ARBA" id="ARBA00010528"/>
    </source>
</evidence>
<dbReference type="PANTHER" id="PTHR10746:SF6">
    <property type="entry name" value="LARGE RIBOSOMAL SUBUNIT PROTEIN UL4M"/>
    <property type="match status" value="1"/>
</dbReference>
<name>A0ABP1CIX9_9APHY</name>
<proteinExistence type="inferred from homology"/>
<dbReference type="Proteomes" id="UP001497453">
    <property type="component" value="Chromosome 1"/>
</dbReference>
<dbReference type="Pfam" id="PF00573">
    <property type="entry name" value="Ribosomal_L4"/>
    <property type="match status" value="1"/>
</dbReference>
<dbReference type="InterPro" id="IPR023574">
    <property type="entry name" value="Ribosomal_uL4_dom_sf"/>
</dbReference>
<feature type="compositionally biased region" description="Low complexity" evidence="5">
    <location>
        <begin position="33"/>
        <end position="44"/>
    </location>
</feature>
<sequence length="288" mass="31574">MFSCFRLALRRPPTATRSLSTALTDSLAPAAASVPPTAVSRPSATTPIHDLKGTSSSSSVVASPIIQPVYLSMSSLIPAEEDATELDEVVELDPFVFDHPIRRDVLHLCVVQYLDSLRQGSANTKTRGQVRGSGRKIRPQKGTGKARLGDGQSPMLRGGGRAFGPKPRDFSTKLPRKVIQMGMRVALSARLQEHGLGVVRSLEWPGFKTKDFAERLEELGWKRTLFVTGHDQVPDGLRRVTSNLYKVESKSAQDLSVYDAVKWPRLILDLPAVEWFERTLAKSASSAN</sequence>
<evidence type="ECO:0000256" key="4">
    <source>
        <dbReference type="ARBA" id="ARBA00040565"/>
    </source>
</evidence>
<dbReference type="InterPro" id="IPR013005">
    <property type="entry name" value="Ribosomal_uL4-like"/>
</dbReference>
<dbReference type="PANTHER" id="PTHR10746">
    <property type="entry name" value="50S RIBOSOMAL PROTEIN L4"/>
    <property type="match status" value="1"/>
</dbReference>
<organism evidence="6 7">
    <name type="scientific">Somion occarium</name>
    <dbReference type="NCBI Taxonomy" id="3059160"/>
    <lineage>
        <taxon>Eukaryota</taxon>
        <taxon>Fungi</taxon>
        <taxon>Dikarya</taxon>
        <taxon>Basidiomycota</taxon>
        <taxon>Agaricomycotina</taxon>
        <taxon>Agaricomycetes</taxon>
        <taxon>Polyporales</taxon>
        <taxon>Cerrenaceae</taxon>
        <taxon>Somion</taxon>
    </lineage>
</organism>
<comment type="similarity">
    <text evidence="1">Belongs to the universal ribosomal protein uL4 family.</text>
</comment>
<feature type="region of interest" description="Disordered" evidence="5">
    <location>
        <begin position="122"/>
        <end position="167"/>
    </location>
</feature>
<evidence type="ECO:0000313" key="6">
    <source>
        <dbReference type="EMBL" id="CAL1695636.1"/>
    </source>
</evidence>
<evidence type="ECO:0000256" key="2">
    <source>
        <dbReference type="ARBA" id="ARBA00022980"/>
    </source>
</evidence>
<dbReference type="SUPFAM" id="SSF52166">
    <property type="entry name" value="Ribosomal protein L4"/>
    <property type="match status" value="1"/>
</dbReference>
<dbReference type="InterPro" id="IPR002136">
    <property type="entry name" value="Ribosomal_uL4"/>
</dbReference>